<gene>
    <name evidence="1" type="ORF">LC_TR820_c0_g1_i1_g.2166</name>
    <name evidence="2" type="ORF">LE_TR20290_c0_g1_i1_g.64688</name>
</gene>
<reference evidence="1" key="1">
    <citation type="submission" date="2016-07" db="EMBL/GenBank/DDBJ databases">
        <title>De novo transcriptome assembly of four accessions of the metal hyperaccumulator plant Noccaea caerulescens.</title>
        <authorList>
            <person name="Blande D."/>
            <person name="Halimaa P."/>
            <person name="Tervahauta A.I."/>
            <person name="Aarts M.G."/>
            <person name="Karenlampi S.O."/>
        </authorList>
    </citation>
    <scope>NUCLEOTIDE SEQUENCE</scope>
</reference>
<dbReference type="EMBL" id="GEVL01001755">
    <property type="protein sequence ID" value="JAU75586.1"/>
    <property type="molecule type" value="Transcribed_RNA"/>
</dbReference>
<dbReference type="AlphaFoldDB" id="A0A1J3FDI1"/>
<organism evidence="1">
    <name type="scientific">Noccaea caerulescens</name>
    <name type="common">Alpine penny-cress</name>
    <name type="synonym">Thlaspi caerulescens</name>
    <dbReference type="NCBI Taxonomy" id="107243"/>
    <lineage>
        <taxon>Eukaryota</taxon>
        <taxon>Viridiplantae</taxon>
        <taxon>Streptophyta</taxon>
        <taxon>Embryophyta</taxon>
        <taxon>Tracheophyta</taxon>
        <taxon>Spermatophyta</taxon>
        <taxon>Magnoliopsida</taxon>
        <taxon>eudicotyledons</taxon>
        <taxon>Gunneridae</taxon>
        <taxon>Pentapetalae</taxon>
        <taxon>rosids</taxon>
        <taxon>malvids</taxon>
        <taxon>Brassicales</taxon>
        <taxon>Brassicaceae</taxon>
        <taxon>Coluteocarpeae</taxon>
        <taxon>Noccaea</taxon>
    </lineage>
</organism>
<sequence>MESLQVALKTSQFLSKLHSKPYSFFEFTDKDPSMAPSAVTFVLSHPLIQQITRNNTLQPQREPSSKIVKCLLPAINSSESSDHSRSKFSLWLFGDPATYDQRFQEAIELNCS</sequence>
<evidence type="ECO:0000313" key="2">
    <source>
        <dbReference type="EMBL" id="JAU75586.1"/>
    </source>
</evidence>
<dbReference type="EMBL" id="GEVK01010677">
    <property type="protein sequence ID" value="JAU42155.1"/>
    <property type="molecule type" value="Transcribed_RNA"/>
</dbReference>
<accession>A0A1J3FDI1</accession>
<evidence type="ECO:0000313" key="1">
    <source>
        <dbReference type="EMBL" id="JAU42155.1"/>
    </source>
</evidence>
<name>A0A1J3FDI1_NOCCA</name>
<proteinExistence type="predicted"/>
<protein>
    <submittedName>
        <fullName evidence="1">Uncharacterized protein</fullName>
    </submittedName>
</protein>